<organism evidence="4 5">
    <name type="scientific">Phreatobacter stygius</name>
    <dbReference type="NCBI Taxonomy" id="1940610"/>
    <lineage>
        <taxon>Bacteria</taxon>
        <taxon>Pseudomonadati</taxon>
        <taxon>Pseudomonadota</taxon>
        <taxon>Alphaproteobacteria</taxon>
        <taxon>Hyphomicrobiales</taxon>
        <taxon>Phreatobacteraceae</taxon>
        <taxon>Phreatobacter</taxon>
    </lineage>
</organism>
<dbReference type="GO" id="GO:0003917">
    <property type="term" value="F:DNA topoisomerase type I (single strand cut, ATP-independent) activity"/>
    <property type="evidence" value="ECO:0007669"/>
    <property type="project" value="InterPro"/>
</dbReference>
<dbReference type="Gene3D" id="1.10.132.120">
    <property type="match status" value="1"/>
</dbReference>
<dbReference type="SUPFAM" id="SSF56349">
    <property type="entry name" value="DNA breaking-rejoining enzymes"/>
    <property type="match status" value="1"/>
</dbReference>
<feature type="compositionally biased region" description="Basic and acidic residues" evidence="1">
    <location>
        <begin position="1"/>
        <end position="12"/>
    </location>
</feature>
<evidence type="ECO:0000259" key="3">
    <source>
        <dbReference type="Pfam" id="PF21338"/>
    </source>
</evidence>
<dbReference type="SUPFAM" id="SSF55869">
    <property type="entry name" value="DNA topoisomerase I domain"/>
    <property type="match status" value="1"/>
</dbReference>
<dbReference type="EMBL" id="CP039690">
    <property type="protein sequence ID" value="QCI68492.1"/>
    <property type="molecule type" value="Genomic_DNA"/>
</dbReference>
<evidence type="ECO:0000259" key="2">
    <source>
        <dbReference type="Pfam" id="PF01028"/>
    </source>
</evidence>
<dbReference type="RefSeq" id="WP_136963911.1">
    <property type="nucleotide sequence ID" value="NZ_CP039690.1"/>
</dbReference>
<gene>
    <name evidence="4" type="ORF">E8M01_32265</name>
</gene>
<dbReference type="GO" id="GO:0003677">
    <property type="term" value="F:DNA binding"/>
    <property type="evidence" value="ECO:0007669"/>
    <property type="project" value="InterPro"/>
</dbReference>
<evidence type="ECO:0000256" key="1">
    <source>
        <dbReference type="SAM" id="MobiDB-lite"/>
    </source>
</evidence>
<dbReference type="InterPro" id="IPR049331">
    <property type="entry name" value="Top1B_N_bact"/>
</dbReference>
<dbReference type="Pfam" id="PF01028">
    <property type="entry name" value="Topoisom_I"/>
    <property type="match status" value="1"/>
</dbReference>
<dbReference type="InterPro" id="IPR011010">
    <property type="entry name" value="DNA_brk_join_enz"/>
</dbReference>
<dbReference type="AlphaFoldDB" id="A0A4D7BL80"/>
<feature type="domain" description="DNA topoisomerase IB N-terminal" evidence="3">
    <location>
        <begin position="37"/>
        <end position="85"/>
    </location>
</feature>
<reference evidence="4 5" key="1">
    <citation type="submission" date="2019-04" db="EMBL/GenBank/DDBJ databases">
        <title>Phreatobacter aquaticus sp. nov.</title>
        <authorList>
            <person name="Choi A."/>
        </authorList>
    </citation>
    <scope>NUCLEOTIDE SEQUENCE [LARGE SCALE GENOMIC DNA]</scope>
    <source>
        <strain evidence="4 5">KCTC 52518</strain>
    </source>
</reference>
<dbReference type="Pfam" id="PF21338">
    <property type="entry name" value="Top1B_N_bact"/>
    <property type="match status" value="1"/>
</dbReference>
<dbReference type="PROSITE" id="PS52038">
    <property type="entry name" value="TOPO_IB_2"/>
    <property type="match status" value="1"/>
</dbReference>
<feature type="region of interest" description="Disordered" evidence="1">
    <location>
        <begin position="1"/>
        <end position="23"/>
    </location>
</feature>
<feature type="domain" description="DNA topoisomerase I catalytic core eukaryotic-type" evidence="2">
    <location>
        <begin position="106"/>
        <end position="303"/>
    </location>
</feature>
<dbReference type="Gene3D" id="3.30.66.10">
    <property type="entry name" value="DNA topoisomerase I domain"/>
    <property type="match status" value="1"/>
</dbReference>
<dbReference type="KEGG" id="pstg:E8M01_32265"/>
<evidence type="ECO:0000313" key="5">
    <source>
        <dbReference type="Proteomes" id="UP000298781"/>
    </source>
</evidence>
<protein>
    <submittedName>
        <fullName evidence="4">DNA topoisomerase IB</fullName>
    </submittedName>
</protein>
<accession>A0A4D7BL80</accession>
<dbReference type="GO" id="GO:0006265">
    <property type="term" value="P:DNA topological change"/>
    <property type="evidence" value="ECO:0007669"/>
    <property type="project" value="InterPro"/>
</dbReference>
<dbReference type="InterPro" id="IPR035447">
    <property type="entry name" value="DNA_topo_I_N_sf"/>
</dbReference>
<proteinExistence type="predicted"/>
<keyword evidence="5" id="KW-1185">Reference proteome</keyword>
<dbReference type="InterPro" id="IPR013500">
    <property type="entry name" value="TopoI_cat_euk"/>
</dbReference>
<keyword evidence="4" id="KW-0413">Isomerase</keyword>
<dbReference type="Proteomes" id="UP000298781">
    <property type="component" value="Chromosome"/>
</dbReference>
<evidence type="ECO:0000313" key="4">
    <source>
        <dbReference type="EMBL" id="QCI68492.1"/>
    </source>
</evidence>
<sequence length="372" mass="40889">MTDERDRPDVSAKSRAGRLTTAGRQGLTIRRLRSGRGFSYRDETGEHITKATILARIRSLAVPPAYEDVRISSDPNAHLQAVGRDEAGRLQYRYHRDWEVVREARKARRLAGVADALPRLRAAMRRDLALPGVGRRMVLALAVALIDRTSIRVGGDAYARANGGRGAATLLKRDVRLTGGGIRLNFRGKGGKTVECDIEDAALARTLSAVMRLPGRRMLQYRAEDGTVHRIGAADINAYLRDATGVAISAKDLRMLAGSVLAAEILVKVEPAPQERAKRRQLAEVMRVVSERLGNTPAVARKSYVHVVLVDAFMAGALKRLYRATEPRRNMRRVEQMLHRLAGRARSRRQSRVAAAVLPIIQGGSNGSRPAP</sequence>
<dbReference type="Gene3D" id="3.90.15.10">
    <property type="entry name" value="Topoisomerase I, Chain A, domain 3"/>
    <property type="match status" value="1"/>
</dbReference>
<dbReference type="InterPro" id="IPR014711">
    <property type="entry name" value="TopoI_cat_a-hlx-sub_euk"/>
</dbReference>
<dbReference type="OrthoDB" id="9778962at2"/>
<name>A0A4D7BL80_9HYPH</name>